<accession>A0A162DIL0</accession>
<dbReference type="InterPro" id="IPR006652">
    <property type="entry name" value="Kelch_1"/>
</dbReference>
<dbReference type="Gene3D" id="3.20.20.80">
    <property type="entry name" value="Glycosidases"/>
    <property type="match status" value="1"/>
</dbReference>
<feature type="domain" description="DUF5060" evidence="2">
    <location>
        <begin position="349"/>
        <end position="427"/>
    </location>
</feature>
<dbReference type="OrthoDB" id="266054at2"/>
<evidence type="ECO:0000313" key="3">
    <source>
        <dbReference type="EMBL" id="KZS40938.1"/>
    </source>
</evidence>
<dbReference type="PROSITE" id="PS51257">
    <property type="entry name" value="PROKAR_LIPOPROTEIN"/>
    <property type="match status" value="1"/>
</dbReference>
<evidence type="ECO:0000259" key="2">
    <source>
        <dbReference type="Pfam" id="PF16586"/>
    </source>
</evidence>
<feature type="domain" description="Putative collagen-binding" evidence="1">
    <location>
        <begin position="847"/>
        <end position="923"/>
    </location>
</feature>
<dbReference type="Pfam" id="PF12904">
    <property type="entry name" value="Collagen_bind_2"/>
    <property type="match status" value="1"/>
</dbReference>
<keyword evidence="4" id="KW-1185">Reference proteome</keyword>
<name>A0A162DIL0_9FLAO</name>
<dbReference type="SMART" id="SM00612">
    <property type="entry name" value="Kelch"/>
    <property type="match status" value="4"/>
</dbReference>
<organism evidence="3 4">
    <name type="scientific">Aquimarina aggregata</name>
    <dbReference type="NCBI Taxonomy" id="1642818"/>
    <lineage>
        <taxon>Bacteria</taxon>
        <taxon>Pseudomonadati</taxon>
        <taxon>Bacteroidota</taxon>
        <taxon>Flavobacteriia</taxon>
        <taxon>Flavobacteriales</taxon>
        <taxon>Flavobacteriaceae</taxon>
        <taxon>Aquimarina</taxon>
    </lineage>
</organism>
<dbReference type="Gene3D" id="2.120.10.80">
    <property type="entry name" value="Kelch-type beta propeller"/>
    <property type="match status" value="2"/>
</dbReference>
<dbReference type="Proteomes" id="UP000076715">
    <property type="component" value="Unassembled WGS sequence"/>
</dbReference>
<dbReference type="Pfam" id="PF24681">
    <property type="entry name" value="Kelch_KLHDC2_KLHL20_DRC7"/>
    <property type="match status" value="1"/>
</dbReference>
<dbReference type="SUPFAM" id="SSF117281">
    <property type="entry name" value="Kelch motif"/>
    <property type="match status" value="1"/>
</dbReference>
<proteinExistence type="predicted"/>
<dbReference type="EMBL" id="LQRT01000010">
    <property type="protein sequence ID" value="KZS40938.1"/>
    <property type="molecule type" value="Genomic_DNA"/>
</dbReference>
<protein>
    <recommendedName>
        <fullName evidence="5">DUF5060 domain-containing protein</fullName>
    </recommendedName>
</protein>
<dbReference type="InterPro" id="IPR032260">
    <property type="entry name" value="DUF5060"/>
</dbReference>
<dbReference type="Pfam" id="PF16586">
    <property type="entry name" value="DUF5060"/>
    <property type="match status" value="1"/>
</dbReference>
<dbReference type="PANTHER" id="PTHR46375">
    <property type="entry name" value="KELCH REPEAT AND BTB DOMAIN-CONTAINING PROTEIN 13-RELATED"/>
    <property type="match status" value="1"/>
</dbReference>
<dbReference type="InterPro" id="IPR013783">
    <property type="entry name" value="Ig-like_fold"/>
</dbReference>
<dbReference type="InterPro" id="IPR052392">
    <property type="entry name" value="Kelch-BTB_domain-containing"/>
</dbReference>
<dbReference type="PANTHER" id="PTHR46375:SF3">
    <property type="entry name" value="KELCH REPEAT AND BTB DOMAIN-CONTAINING PROTEIN 13"/>
    <property type="match status" value="1"/>
</dbReference>
<dbReference type="InterPro" id="IPR024749">
    <property type="entry name" value="Collagen-bd_put"/>
</dbReference>
<dbReference type="STRING" id="1642818.AWE51_24365"/>
<evidence type="ECO:0000259" key="1">
    <source>
        <dbReference type="Pfam" id="PF12904"/>
    </source>
</evidence>
<sequence>MKRSFYLQYIALVIVGLFLLQSCDDNQQWEIVPAKGIPTARHEAGLVAYKDKILLIGGRRINPTDVFDTKTNTWIAKSPTPIELHHFQPVVVGNAIYLVGAMTGEWPNEKPLDKVIIYYPEEDRYEYGHPIPKNRRRGGAGAVYHNNKIYLVGGITNGHVDGYKSWFDTYDPKTGEWHVLPNAPDARDHFQVAVANNKLYAFAGRRTSKATDQDMALTSSYGNVYDFDAQKWEPVTSDLAIPTERAGNGIFAWNNEIVIGGGESVAHEKAHAEVEAYNTITKSWNKWPSLLNGRHGSGFVIVGDYVYTASGSGNRGGGPELTSIERLKLPRKGHNDSDVVNTNRKTVYKQWHTVTLPFKGPETSEKAIDNPFLNYRLTVEFKHAETKRTIRGFYAADGNAANTSADSGNIWKVRFTPDVIGEWTYSAILHHDDSIGLDTNLTNGTKVDISNANGSFIVSNSDKSGVDFRANGMLEVSKGYFKFRDSKKYWIKGGANSPENLLAYVDFDDTYRLKASEKDGEASTTSEIHTYPNHLKDWKPGDATWKDKKGKSLIGALNYLASKGMNAVYFLTLNILGDGKDVWPYTDSETFDRFDVSKLSQWEIVFEHMQSKGIMLHVVLQETENETMLDGGDTGPLRQLYYHELIARYGHHLGLIWNLGEENGLAPWTPIAQNDKQRKDMAKFLKETDPYKHPVLLHTHSEDPHRSVILDSILGFKYLDGLSLQQSEREHAPEVLETWRNKAKAAKQDWLITMDEIGLWHTAALPDNQDINHNTLRTYALWGTLLSGGSGVEWYFGAKHPHNDLTSEDWRQRDRLWELTNYATTFFQRYLPYWEMEPEHTLVNSKEAYCLRKEGEIYAVYLASSGTYTIDLKDVEGTFSIHWFDPLEGGELQNGSVEKIHGGGIRTIGIPKSKNQQDWVCLIKKISDKI</sequence>
<comment type="caution">
    <text evidence="3">The sequence shown here is derived from an EMBL/GenBank/DDBJ whole genome shotgun (WGS) entry which is preliminary data.</text>
</comment>
<dbReference type="InterPro" id="IPR015915">
    <property type="entry name" value="Kelch-typ_b-propeller"/>
</dbReference>
<reference evidence="3 4" key="1">
    <citation type="submission" date="2016-01" db="EMBL/GenBank/DDBJ databases">
        <title>The draft genome sequence of Aquimarina sp. RZW4-3-2.</title>
        <authorList>
            <person name="Wang Y."/>
        </authorList>
    </citation>
    <scope>NUCLEOTIDE SEQUENCE [LARGE SCALE GENOMIC DNA]</scope>
    <source>
        <strain evidence="3 4">RZW4-3-2</strain>
    </source>
</reference>
<dbReference type="RefSeq" id="WP_099098782.1">
    <property type="nucleotide sequence ID" value="NZ_LQRT01000010.1"/>
</dbReference>
<dbReference type="AlphaFoldDB" id="A0A162DIL0"/>
<dbReference type="Gene3D" id="2.60.40.10">
    <property type="entry name" value="Immunoglobulins"/>
    <property type="match status" value="1"/>
</dbReference>
<gene>
    <name evidence="3" type="ORF">AWE51_24365</name>
</gene>
<evidence type="ECO:0008006" key="5">
    <source>
        <dbReference type="Google" id="ProtNLM"/>
    </source>
</evidence>
<evidence type="ECO:0000313" key="4">
    <source>
        <dbReference type="Proteomes" id="UP000076715"/>
    </source>
</evidence>